<proteinExistence type="predicted"/>
<sequence length="336" mass="35078">MFIYIVKNFVKCGTIQNSTAYGGIALNDSKWTWRSVSLISIATTLVLITGFGYAVSDVLFPKGDIPLTSLPQATPAPENGAVKSFKVVALGDSLAKGTGDNTGNGYVKNTVAGLAASGVSAELLGNMGINGLTTAGLQNKLKDAGIQYSLRQANVILLSIGGNDLFRGADLLQNGGAGNTPAGSSVGTTGETGTGTKPGTAEGKHSGTGTTPGASGEKETNDLTPESLLAALPEAAERLGKILNTISEINPAARIYYVGLYNPFGDVQEMLVPGNQAVTAWNNAAMDIINRNSKITLVPTFDLFNNHLDKYLSSDHFHPNSDGYKRIGERIVQAIQ</sequence>
<reference evidence="4" key="1">
    <citation type="submission" date="2020-06" db="EMBL/GenBank/DDBJ databases">
        <title>Paenibacillus sp. nov., isolated from soil.</title>
        <authorList>
            <person name="Seo Y.L."/>
        </authorList>
    </citation>
    <scope>NUCLEOTIDE SEQUENCE [LARGE SCALE GENOMIC DNA]</scope>
    <source>
        <strain evidence="4">JW14</strain>
    </source>
</reference>
<feature type="domain" description="SGNH hydrolase-type esterase" evidence="3">
    <location>
        <begin position="89"/>
        <end position="326"/>
    </location>
</feature>
<evidence type="ECO:0000313" key="4">
    <source>
        <dbReference type="EMBL" id="NUU63179.1"/>
    </source>
</evidence>
<keyword evidence="2" id="KW-0472">Membrane</keyword>
<protein>
    <submittedName>
        <fullName evidence="4">Lysophospholipase</fullName>
    </submittedName>
</protein>
<dbReference type="Pfam" id="PF13472">
    <property type="entry name" value="Lipase_GDSL_2"/>
    <property type="match status" value="1"/>
</dbReference>
<dbReference type="Gene3D" id="3.40.50.1110">
    <property type="entry name" value="SGNH hydrolase"/>
    <property type="match status" value="1"/>
</dbReference>
<dbReference type="InterPro" id="IPR013830">
    <property type="entry name" value="SGNH_hydro"/>
</dbReference>
<keyword evidence="2" id="KW-0812">Transmembrane</keyword>
<feature type="compositionally biased region" description="Low complexity" evidence="1">
    <location>
        <begin position="187"/>
        <end position="201"/>
    </location>
</feature>
<dbReference type="EMBL" id="JABWCS010000218">
    <property type="protein sequence ID" value="NUU63179.1"/>
    <property type="molecule type" value="Genomic_DNA"/>
</dbReference>
<keyword evidence="2" id="KW-1133">Transmembrane helix</keyword>
<dbReference type="AlphaFoldDB" id="A0A850EU09"/>
<dbReference type="InterPro" id="IPR036514">
    <property type="entry name" value="SGNH_hydro_sf"/>
</dbReference>
<dbReference type="InterPro" id="IPR051532">
    <property type="entry name" value="Ester_Hydrolysis_Enzymes"/>
</dbReference>
<name>A0A850EU09_9BACL</name>
<dbReference type="Proteomes" id="UP000564806">
    <property type="component" value="Unassembled WGS sequence"/>
</dbReference>
<evidence type="ECO:0000313" key="5">
    <source>
        <dbReference type="Proteomes" id="UP000564806"/>
    </source>
</evidence>
<evidence type="ECO:0000256" key="2">
    <source>
        <dbReference type="SAM" id="Phobius"/>
    </source>
</evidence>
<accession>A0A850EU09</accession>
<evidence type="ECO:0000259" key="3">
    <source>
        <dbReference type="Pfam" id="PF13472"/>
    </source>
</evidence>
<keyword evidence="5" id="KW-1185">Reference proteome</keyword>
<dbReference type="PANTHER" id="PTHR30383:SF27">
    <property type="entry name" value="SPORE GERMINATION LIPASE LIPC"/>
    <property type="match status" value="1"/>
</dbReference>
<dbReference type="GO" id="GO:0004622">
    <property type="term" value="F:phosphatidylcholine lysophospholipase activity"/>
    <property type="evidence" value="ECO:0007669"/>
    <property type="project" value="TreeGrafter"/>
</dbReference>
<dbReference type="PANTHER" id="PTHR30383">
    <property type="entry name" value="THIOESTERASE 1/PROTEASE 1/LYSOPHOSPHOLIPASE L1"/>
    <property type="match status" value="1"/>
</dbReference>
<gene>
    <name evidence="4" type="ORF">HPT30_22765</name>
</gene>
<feature type="transmembrane region" description="Helical" evidence="2">
    <location>
        <begin position="36"/>
        <end position="55"/>
    </location>
</feature>
<organism evidence="4 5">
    <name type="scientific">Paenibacillus agri</name>
    <dbReference type="NCBI Taxonomy" id="2744309"/>
    <lineage>
        <taxon>Bacteria</taxon>
        <taxon>Bacillati</taxon>
        <taxon>Bacillota</taxon>
        <taxon>Bacilli</taxon>
        <taxon>Bacillales</taxon>
        <taxon>Paenibacillaceae</taxon>
        <taxon>Paenibacillus</taxon>
    </lineage>
</organism>
<evidence type="ECO:0000256" key="1">
    <source>
        <dbReference type="SAM" id="MobiDB-lite"/>
    </source>
</evidence>
<dbReference type="SUPFAM" id="SSF52266">
    <property type="entry name" value="SGNH hydrolase"/>
    <property type="match status" value="1"/>
</dbReference>
<feature type="region of interest" description="Disordered" evidence="1">
    <location>
        <begin position="177"/>
        <end position="221"/>
    </location>
</feature>
<comment type="caution">
    <text evidence="4">The sequence shown here is derived from an EMBL/GenBank/DDBJ whole genome shotgun (WGS) entry which is preliminary data.</text>
</comment>